<dbReference type="PANTHER" id="PTHR45625">
    <property type="entry name" value="PEPTIDYL-PROLYL CIS-TRANS ISOMERASE-RELATED"/>
    <property type="match status" value="1"/>
</dbReference>
<evidence type="ECO:0000313" key="7">
    <source>
        <dbReference type="Proteomes" id="UP001317001"/>
    </source>
</evidence>
<dbReference type="PANTHER" id="PTHR45625:SF4">
    <property type="entry name" value="PEPTIDYLPROLYL ISOMERASE DOMAIN AND WD REPEAT-CONTAINING PROTEIN 1"/>
    <property type="match status" value="1"/>
</dbReference>
<proteinExistence type="predicted"/>
<gene>
    <name evidence="6" type="ORF">NPX36_13715</name>
</gene>
<protein>
    <recommendedName>
        <fullName evidence="1">peptidylprolyl isomerase</fullName>
        <ecNumber evidence="1">5.2.1.8</ecNumber>
    </recommendedName>
</protein>
<dbReference type="Proteomes" id="UP001317001">
    <property type="component" value="Chromosome"/>
</dbReference>
<sequence>MKKIVALLFVTFFYGSLSAQSHKLLFKTSQGNFKVLLYDFTPKHQELIINAVRKGVYKESFFNRIIENFVVQGGEHDNSIAEREAFLPDDQHKRLLPEFNDRAFHKLGAIGAGRDENIEKASFLNQIYFVVGKNVSEEELNALEIKKQIKFTKAQRETYLSIGGQPRLDHDYTVFGEVYEGLEVLLAISKMPTNENDFPLQDISFEIIEIFE</sequence>
<feature type="signal peptide" evidence="4">
    <location>
        <begin position="1"/>
        <end position="19"/>
    </location>
</feature>
<feature type="chain" id="PRO_5047154761" description="peptidylprolyl isomerase" evidence="4">
    <location>
        <begin position="20"/>
        <end position="212"/>
    </location>
</feature>
<keyword evidence="3 6" id="KW-0413">Isomerase</keyword>
<dbReference type="Gene3D" id="2.40.100.10">
    <property type="entry name" value="Cyclophilin-like"/>
    <property type="match status" value="1"/>
</dbReference>
<dbReference type="InterPro" id="IPR029000">
    <property type="entry name" value="Cyclophilin-like_dom_sf"/>
</dbReference>
<dbReference type="PROSITE" id="PS50072">
    <property type="entry name" value="CSA_PPIASE_2"/>
    <property type="match status" value="1"/>
</dbReference>
<keyword evidence="7" id="KW-1185">Reference proteome</keyword>
<name>A0ABY5NS21_9FLAO</name>
<evidence type="ECO:0000313" key="6">
    <source>
        <dbReference type="EMBL" id="UUV21368.1"/>
    </source>
</evidence>
<keyword evidence="4" id="KW-0732">Signal</keyword>
<dbReference type="InterPro" id="IPR002130">
    <property type="entry name" value="Cyclophilin-type_PPIase_dom"/>
</dbReference>
<dbReference type="InterPro" id="IPR044666">
    <property type="entry name" value="Cyclophilin_A-like"/>
</dbReference>
<dbReference type="RefSeq" id="WP_257499295.1">
    <property type="nucleotide sequence ID" value="NZ_CP102382.1"/>
</dbReference>
<keyword evidence="2" id="KW-0697">Rotamase</keyword>
<dbReference type="Pfam" id="PF00160">
    <property type="entry name" value="Pro_isomerase"/>
    <property type="match status" value="1"/>
</dbReference>
<dbReference type="SUPFAM" id="SSF50891">
    <property type="entry name" value="Cyclophilin-like"/>
    <property type="match status" value="1"/>
</dbReference>
<dbReference type="EC" id="5.2.1.8" evidence="1"/>
<feature type="domain" description="PPIase cyclophilin-type" evidence="5">
    <location>
        <begin position="31"/>
        <end position="210"/>
    </location>
</feature>
<dbReference type="EMBL" id="CP102382">
    <property type="protein sequence ID" value="UUV21368.1"/>
    <property type="molecule type" value="Genomic_DNA"/>
</dbReference>
<evidence type="ECO:0000256" key="1">
    <source>
        <dbReference type="ARBA" id="ARBA00013194"/>
    </source>
</evidence>
<accession>A0ABY5NS21</accession>
<evidence type="ECO:0000259" key="5">
    <source>
        <dbReference type="PROSITE" id="PS50072"/>
    </source>
</evidence>
<evidence type="ECO:0000256" key="3">
    <source>
        <dbReference type="ARBA" id="ARBA00023235"/>
    </source>
</evidence>
<dbReference type="GO" id="GO:0016853">
    <property type="term" value="F:isomerase activity"/>
    <property type="evidence" value="ECO:0007669"/>
    <property type="project" value="UniProtKB-KW"/>
</dbReference>
<evidence type="ECO:0000256" key="2">
    <source>
        <dbReference type="ARBA" id="ARBA00023110"/>
    </source>
</evidence>
<reference evidence="6 7" key="1">
    <citation type="submission" date="2022-08" db="EMBL/GenBank/DDBJ databases">
        <title>Myroides zhujiangensis sp. nov., a novel bacterium isolated from sediment in the Pearl River Estuary.</title>
        <authorList>
            <person name="Cui L."/>
        </authorList>
    </citation>
    <scope>NUCLEOTIDE SEQUENCE [LARGE SCALE GENOMIC DNA]</scope>
    <source>
        <strain evidence="6 7">SCSIO 72103</strain>
    </source>
</reference>
<evidence type="ECO:0000256" key="4">
    <source>
        <dbReference type="SAM" id="SignalP"/>
    </source>
</evidence>
<organism evidence="6 7">
    <name type="scientific">Paenimyroides aestuarii</name>
    <dbReference type="NCBI Taxonomy" id="2968490"/>
    <lineage>
        <taxon>Bacteria</taxon>
        <taxon>Pseudomonadati</taxon>
        <taxon>Bacteroidota</taxon>
        <taxon>Flavobacteriia</taxon>
        <taxon>Flavobacteriales</taxon>
        <taxon>Flavobacteriaceae</taxon>
        <taxon>Paenimyroides</taxon>
    </lineage>
</organism>